<organism evidence="1">
    <name type="scientific">uncultured Caudovirales phage</name>
    <dbReference type="NCBI Taxonomy" id="2100421"/>
    <lineage>
        <taxon>Viruses</taxon>
        <taxon>Duplodnaviria</taxon>
        <taxon>Heunggongvirae</taxon>
        <taxon>Uroviricota</taxon>
        <taxon>Caudoviricetes</taxon>
        <taxon>Peduoviridae</taxon>
        <taxon>Maltschvirus</taxon>
        <taxon>Maltschvirus maltsch</taxon>
    </lineage>
</organism>
<protein>
    <submittedName>
        <fullName evidence="1">Uncharacterized protein</fullName>
    </submittedName>
</protein>
<reference evidence="1" key="1">
    <citation type="submission" date="2020-05" db="EMBL/GenBank/DDBJ databases">
        <authorList>
            <person name="Chiriac C."/>
            <person name="Salcher M."/>
            <person name="Ghai R."/>
            <person name="Kavagutti S V."/>
        </authorList>
    </citation>
    <scope>NUCLEOTIDE SEQUENCE</scope>
</reference>
<dbReference type="EMBL" id="LR797414">
    <property type="protein sequence ID" value="CAB4213923.1"/>
    <property type="molecule type" value="Genomic_DNA"/>
</dbReference>
<proteinExistence type="predicted"/>
<name>A0A6J5SHU3_9CAUD</name>
<evidence type="ECO:0000313" key="1">
    <source>
        <dbReference type="EMBL" id="CAB4213923.1"/>
    </source>
</evidence>
<sequence>MGLKQTYTKDTTGLTVNDAYYKIDNISFKNGLDVAILVSIYSSKEDRDTGKSWFDQLHYNVSSTSVIFTVFFSETAQKQLDISLLSNAYAYIKSLPVFSTATDD</sequence>
<gene>
    <name evidence="1" type="ORF">UFOVP1454_8</name>
</gene>
<accession>A0A6J5SHU3</accession>